<evidence type="ECO:0000313" key="16">
    <source>
        <dbReference type="Proteomes" id="UP000287033"/>
    </source>
</evidence>
<dbReference type="GO" id="GO:0003677">
    <property type="term" value="F:DNA binding"/>
    <property type="evidence" value="ECO:0007669"/>
    <property type="project" value="UniProtKB-KW"/>
</dbReference>
<dbReference type="PROSITE" id="PS50157">
    <property type="entry name" value="ZINC_FINGER_C2H2_2"/>
    <property type="match status" value="4"/>
</dbReference>
<accession>A0A401SSQ6</accession>
<dbReference type="Pfam" id="PF25420">
    <property type="entry name" value="zf-C2H2_ZN292"/>
    <property type="match status" value="1"/>
</dbReference>
<evidence type="ECO:0000256" key="11">
    <source>
        <dbReference type="ARBA" id="ARBA00023242"/>
    </source>
</evidence>
<keyword evidence="5" id="KW-0677">Repeat</keyword>
<keyword evidence="3" id="KW-0597">Phosphoprotein</keyword>
<evidence type="ECO:0000256" key="3">
    <source>
        <dbReference type="ARBA" id="ARBA00022553"/>
    </source>
</evidence>
<evidence type="ECO:0000256" key="9">
    <source>
        <dbReference type="ARBA" id="ARBA00023125"/>
    </source>
</evidence>
<dbReference type="PANTHER" id="PTHR15507:SF16">
    <property type="entry name" value="ZINC FINGER PROTEIN 654"/>
    <property type="match status" value="1"/>
</dbReference>
<keyword evidence="16" id="KW-1185">Reference proteome</keyword>
<dbReference type="GO" id="GO:0000981">
    <property type="term" value="F:DNA-binding transcription factor activity, RNA polymerase II-specific"/>
    <property type="evidence" value="ECO:0007669"/>
    <property type="project" value="TreeGrafter"/>
</dbReference>
<evidence type="ECO:0000256" key="6">
    <source>
        <dbReference type="ARBA" id="ARBA00022771"/>
    </source>
</evidence>
<dbReference type="InterPro" id="IPR052251">
    <property type="entry name" value="GH-ZnFinger_Regulators"/>
</dbReference>
<feature type="compositionally biased region" description="Polar residues" evidence="13">
    <location>
        <begin position="1047"/>
        <end position="1056"/>
    </location>
</feature>
<evidence type="ECO:0000256" key="5">
    <source>
        <dbReference type="ARBA" id="ARBA00022737"/>
    </source>
</evidence>
<evidence type="ECO:0000256" key="4">
    <source>
        <dbReference type="ARBA" id="ARBA00022723"/>
    </source>
</evidence>
<evidence type="ECO:0000256" key="1">
    <source>
        <dbReference type="ARBA" id="ARBA00004123"/>
    </source>
</evidence>
<dbReference type="InterPro" id="IPR057986">
    <property type="entry name" value="TPR_Rlf/292/654"/>
</dbReference>
<dbReference type="GO" id="GO:0005634">
    <property type="term" value="C:nucleus"/>
    <property type="evidence" value="ECO:0007669"/>
    <property type="project" value="UniProtKB-SubCell"/>
</dbReference>
<sequence>MTQVGVRSMAEEEEFDVRSLRKELEWIENELRMSLGQVSASNEYCLKFCRVTEWHAGRWQVPLPLVHVLKSAICCFTKARPFLAPECEHIQYVLSRLALSCFEVLLYCIEDDSSKGFWDEFLKTIQECHTVLQNDLNAEFDVLIRLSRNGGPWQNPVLMSILNQELVTQELVNEYLGSESPMFFEYRVKYLMKYKHIGEAITLTKYCVNHPQTGTNKYFLHLFLTWLCRSSPEEILLQEIAQIDCQEALDVICRLDSEGQVELAWILCVAFLTQQLRNGDMYCTRELILVWSKLQLKLDSSKQHFLEKCRHLLLTSRNVNHIFLFIRVIQNEVGAEGLQFCVELCARALRIDYQDEPNTKTLVCKTLSYLLPNDLDFCRACTITVFFSECTLESFHAVESLYSQPDQLYTEDTSLVPSFLRCELLLVLKTTWPFDPEFWDWRILKKNCLALMRDKVALTHGCKLVSKNGNTLSHNGNSKIKTKEKPTKMPQLIPGASRADGHLASMHRCVLCQKEFLGGHIVRHAQVHPQKGAFSCLICARKFRLRGQMLKHLKTHVRKLQKQKLAARTNTHESSSVNNGLKETCMLINGVLGSENRSATSETASVDKQTKLRKLTEDEDNKISIADAPDEPQCSTDLHGPLNECLKIQEDLNKDVAPQPDDDVVVDQVTKEIFGSDTVAVQTEKNVKNCVLTKQNLTTHKNNGALCRQEQTEDSSASKEELENESERESFLSCPGHGCSKIFSKIQFLTKHARKCHSTDENVQDYLMKWYKGKCRYCQRKFTHSQHLIDHLKRHQYPKLYFCLQCGCGQTFKSASELATHTKGHEAFRAQCSFRDCDKLFDELDMLYEHEAQHYLSGKPIRLTECDQRNFQTSKVQSHQEKASEDKCLKGEPNPMELLVPLWKSRKELSEPKTYLHNMVSKQSGNQNGDGKLTDTLHISVESDEKTLPVESSSESCCINNKQIVNGHSNLKDISSESNPTNPFYSGDMSSDGVADLDKTRLTTDASSSESTPAVLNNSVSKGAVMEVSQNASDLSQHSNVPPVLHASSSQEQKSNSGRDEHKGYGRLQKYYRPQPPSYLDERYISMPKRRKLATDSNQPPHSHTNAVNVKNERHICRKCFMIFNSIEALEGHSTGDNCRPLFVMESDSD</sequence>
<dbReference type="Gene3D" id="3.30.160.60">
    <property type="entry name" value="Classic Zinc Finger"/>
    <property type="match status" value="3"/>
</dbReference>
<dbReference type="Pfam" id="PF25580">
    <property type="entry name" value="TPR_Rlf"/>
    <property type="match status" value="1"/>
</dbReference>
<evidence type="ECO:0000313" key="15">
    <source>
        <dbReference type="EMBL" id="GCC33437.1"/>
    </source>
</evidence>
<feature type="domain" description="C2H2-type" evidence="14">
    <location>
        <begin position="534"/>
        <end position="561"/>
    </location>
</feature>
<dbReference type="AlphaFoldDB" id="A0A401SSQ6"/>
<gene>
    <name evidence="15" type="ORF">chiPu_0011906</name>
</gene>
<comment type="caution">
    <text evidence="15">The sequence shown here is derived from an EMBL/GenBank/DDBJ whole genome shotgun (WGS) entry which is preliminary data.</text>
</comment>
<evidence type="ECO:0000256" key="10">
    <source>
        <dbReference type="ARBA" id="ARBA00023163"/>
    </source>
</evidence>
<comment type="subcellular location">
    <subcellularLocation>
        <location evidence="1">Nucleus</location>
    </subcellularLocation>
</comment>
<evidence type="ECO:0000259" key="14">
    <source>
        <dbReference type="PROSITE" id="PS50157"/>
    </source>
</evidence>
<dbReference type="PROSITE" id="PS00028">
    <property type="entry name" value="ZINC_FINGER_C2H2_1"/>
    <property type="match status" value="5"/>
</dbReference>
<comment type="similarity">
    <text evidence="2">Belongs to the krueppel C2H2-type zinc-finger protein family.</text>
</comment>
<evidence type="ECO:0000256" key="8">
    <source>
        <dbReference type="ARBA" id="ARBA00023015"/>
    </source>
</evidence>
<dbReference type="PANTHER" id="PTHR15507">
    <property type="entry name" value="ZINC FINGER PROTEIN RLF"/>
    <property type="match status" value="1"/>
</dbReference>
<name>A0A401SSQ6_CHIPU</name>
<dbReference type="SUPFAM" id="SSF57667">
    <property type="entry name" value="beta-beta-alpha zinc fingers"/>
    <property type="match status" value="2"/>
</dbReference>
<dbReference type="InterPro" id="IPR013087">
    <property type="entry name" value="Znf_C2H2_type"/>
</dbReference>
<dbReference type="Proteomes" id="UP000287033">
    <property type="component" value="Unassembled WGS sequence"/>
</dbReference>
<keyword evidence="7" id="KW-0862">Zinc</keyword>
<evidence type="ECO:0000256" key="13">
    <source>
        <dbReference type="SAM" id="MobiDB-lite"/>
    </source>
</evidence>
<keyword evidence="9" id="KW-0238">DNA-binding</keyword>
<keyword evidence="8" id="KW-0805">Transcription regulation</keyword>
<keyword evidence="4" id="KW-0479">Metal-binding</keyword>
<feature type="domain" description="C2H2-type" evidence="14">
    <location>
        <begin position="732"/>
        <end position="762"/>
    </location>
</feature>
<reference evidence="15 16" key="1">
    <citation type="journal article" date="2018" name="Nat. Ecol. Evol.">
        <title>Shark genomes provide insights into elasmobranch evolution and the origin of vertebrates.</title>
        <authorList>
            <person name="Hara Y"/>
            <person name="Yamaguchi K"/>
            <person name="Onimaru K"/>
            <person name="Kadota M"/>
            <person name="Koyanagi M"/>
            <person name="Keeley SD"/>
            <person name="Tatsumi K"/>
            <person name="Tanaka K"/>
            <person name="Motone F"/>
            <person name="Kageyama Y"/>
            <person name="Nozu R"/>
            <person name="Adachi N"/>
            <person name="Nishimura O"/>
            <person name="Nakagawa R"/>
            <person name="Tanegashima C"/>
            <person name="Kiyatake I"/>
            <person name="Matsumoto R"/>
            <person name="Murakumo K"/>
            <person name="Nishida K"/>
            <person name="Terakita A"/>
            <person name="Kuratani S"/>
            <person name="Sato K"/>
            <person name="Hyodo S Kuraku.S."/>
        </authorList>
    </citation>
    <scope>NUCLEOTIDE SEQUENCE [LARGE SCALE GENOMIC DNA]</scope>
</reference>
<feature type="domain" description="C2H2-type" evidence="14">
    <location>
        <begin position="801"/>
        <end position="830"/>
    </location>
</feature>
<keyword evidence="10" id="KW-0804">Transcription</keyword>
<feature type="domain" description="C2H2-type" evidence="14">
    <location>
        <begin position="773"/>
        <end position="800"/>
    </location>
</feature>
<feature type="compositionally biased region" description="Polar residues" evidence="13">
    <location>
        <begin position="1028"/>
        <end position="1040"/>
    </location>
</feature>
<proteinExistence type="inferred from homology"/>
<dbReference type="OrthoDB" id="10029602at2759"/>
<evidence type="ECO:0000256" key="7">
    <source>
        <dbReference type="ARBA" id="ARBA00022833"/>
    </source>
</evidence>
<keyword evidence="6 12" id="KW-0863">Zinc-finger</keyword>
<dbReference type="GO" id="GO:0008270">
    <property type="term" value="F:zinc ion binding"/>
    <property type="evidence" value="ECO:0007669"/>
    <property type="project" value="UniProtKB-KW"/>
</dbReference>
<evidence type="ECO:0000256" key="2">
    <source>
        <dbReference type="ARBA" id="ARBA00006991"/>
    </source>
</evidence>
<feature type="region of interest" description="Disordered" evidence="13">
    <location>
        <begin position="970"/>
        <end position="995"/>
    </location>
</feature>
<dbReference type="SMART" id="SM00355">
    <property type="entry name" value="ZnF_C2H2"/>
    <property type="match status" value="7"/>
</dbReference>
<organism evidence="15 16">
    <name type="scientific">Chiloscyllium punctatum</name>
    <name type="common">Brownbanded bambooshark</name>
    <name type="synonym">Hemiscyllium punctatum</name>
    <dbReference type="NCBI Taxonomy" id="137246"/>
    <lineage>
        <taxon>Eukaryota</taxon>
        <taxon>Metazoa</taxon>
        <taxon>Chordata</taxon>
        <taxon>Craniata</taxon>
        <taxon>Vertebrata</taxon>
        <taxon>Chondrichthyes</taxon>
        <taxon>Elasmobranchii</taxon>
        <taxon>Galeomorphii</taxon>
        <taxon>Galeoidea</taxon>
        <taxon>Orectolobiformes</taxon>
        <taxon>Hemiscylliidae</taxon>
        <taxon>Chiloscyllium</taxon>
    </lineage>
</organism>
<dbReference type="InterPro" id="IPR036236">
    <property type="entry name" value="Znf_C2H2_sf"/>
</dbReference>
<dbReference type="STRING" id="137246.A0A401SSQ6"/>
<evidence type="ECO:0000256" key="12">
    <source>
        <dbReference type="PROSITE-ProRule" id="PRU00042"/>
    </source>
</evidence>
<keyword evidence="11" id="KW-0539">Nucleus</keyword>
<dbReference type="EMBL" id="BEZZ01000516">
    <property type="protein sequence ID" value="GCC33437.1"/>
    <property type="molecule type" value="Genomic_DNA"/>
</dbReference>
<dbReference type="OMA" id="VDQCYHL"/>
<feature type="region of interest" description="Disordered" evidence="13">
    <location>
        <begin position="1028"/>
        <end position="1080"/>
    </location>
</feature>
<protein>
    <recommendedName>
        <fullName evidence="14">C2H2-type domain-containing protein</fullName>
    </recommendedName>
</protein>